<dbReference type="SUPFAM" id="SSF56112">
    <property type="entry name" value="Protein kinase-like (PK-like)"/>
    <property type="match status" value="1"/>
</dbReference>
<organism evidence="3">
    <name type="scientific">Nippostrongylus brasiliensis</name>
    <name type="common">Rat hookworm</name>
    <dbReference type="NCBI Taxonomy" id="27835"/>
    <lineage>
        <taxon>Eukaryota</taxon>
        <taxon>Metazoa</taxon>
        <taxon>Ecdysozoa</taxon>
        <taxon>Nematoda</taxon>
        <taxon>Chromadorea</taxon>
        <taxon>Rhabditida</taxon>
        <taxon>Rhabditina</taxon>
        <taxon>Rhabditomorpha</taxon>
        <taxon>Strongyloidea</taxon>
        <taxon>Heligmosomidae</taxon>
        <taxon>Nippostrongylus</taxon>
    </lineage>
</organism>
<dbReference type="Pfam" id="PF07914">
    <property type="entry name" value="DUF1679"/>
    <property type="match status" value="1"/>
</dbReference>
<dbReference type="InterPro" id="IPR011009">
    <property type="entry name" value="Kinase-like_dom_sf"/>
</dbReference>
<dbReference type="Gene3D" id="3.90.1200.10">
    <property type="match status" value="1"/>
</dbReference>
<dbReference type="InterPro" id="IPR012877">
    <property type="entry name" value="Dhs-27"/>
</dbReference>
<reference evidence="1 2" key="2">
    <citation type="submission" date="2018-11" db="EMBL/GenBank/DDBJ databases">
        <authorList>
            <consortium name="Pathogen Informatics"/>
        </authorList>
    </citation>
    <scope>NUCLEOTIDE SEQUENCE [LARGE SCALE GENOMIC DNA]</scope>
</reference>
<proteinExistence type="predicted"/>
<evidence type="ECO:0000313" key="1">
    <source>
        <dbReference type="EMBL" id="VDL86011.1"/>
    </source>
</evidence>
<evidence type="ECO:0000313" key="3">
    <source>
        <dbReference type="WBParaSite" id="NBR_0002174701-mRNA-1"/>
    </source>
</evidence>
<accession>A0A0N4YWX5</accession>
<dbReference type="Proteomes" id="UP000271162">
    <property type="component" value="Unassembled WGS sequence"/>
</dbReference>
<dbReference type="AlphaFoldDB" id="A0A0N4YWX5"/>
<name>A0A0N4YWX5_NIPBR</name>
<reference evidence="3" key="1">
    <citation type="submission" date="2017-02" db="UniProtKB">
        <authorList>
            <consortium name="WormBaseParasite"/>
        </authorList>
    </citation>
    <scope>IDENTIFICATION</scope>
</reference>
<gene>
    <name evidence="1" type="ORF">NBR_LOCUS21748</name>
</gene>
<evidence type="ECO:0000313" key="2">
    <source>
        <dbReference type="Proteomes" id="UP000271162"/>
    </source>
</evidence>
<sequence>MPELHIFVPGDGLCTTYVTWNDLEEDMQRSLKTSARFGPNKSFKDIGDGKGFASKILLINPDWQSQQEDLPQQFVAKIVTMLAIEQLNSKNGDQDGTEGKGKNNTTELEHMLSAERFLKRGHNVEIATYRLLAKIPEGKIKIPQIYSMKPFTDNNPVKGYILMEYCKDVEGAQMHRNIAPENLKPALKYLAVVTANSLNASQEERKEFHQTMHKSAWGSDYLLQLWKSNLHTLQTWAGGKFAAKAKRLESISADILDVDRADNMADECEMQRVLCHGDFWPGNILWRSEGGQLRFFTVVDFQVDT</sequence>
<dbReference type="InterPro" id="IPR052961">
    <property type="entry name" value="Oxido-Kinase-like_Enzymes"/>
</dbReference>
<keyword evidence="2" id="KW-1185">Reference proteome</keyword>
<dbReference type="OMA" id="YAPMMAM"/>
<dbReference type="WBParaSite" id="NBR_0002174701-mRNA-1">
    <property type="protein sequence ID" value="NBR_0002174701-mRNA-1"/>
    <property type="gene ID" value="NBR_0002174701"/>
</dbReference>
<protein>
    <submittedName>
        <fullName evidence="3">APH domain-containing protein</fullName>
    </submittedName>
</protein>
<dbReference type="EMBL" id="UYSL01026797">
    <property type="protein sequence ID" value="VDL86011.1"/>
    <property type="molecule type" value="Genomic_DNA"/>
</dbReference>
<dbReference type="PANTHER" id="PTHR23020">
    <property type="entry name" value="UNCHARACTERIZED NUCLEAR HORMONE RECEPTOR-RELATED"/>
    <property type="match status" value="1"/>
</dbReference>
<dbReference type="PANTHER" id="PTHR23020:SF18">
    <property type="entry name" value="CHK KINASE-LIKE DOMAIN-CONTAINING PROTEIN"/>
    <property type="match status" value="1"/>
</dbReference>